<name>B7QFT7_IXOSC</name>
<dbReference type="EMBL" id="DS927802">
    <property type="protein sequence ID" value="EEC17709.1"/>
    <property type="molecule type" value="Genomic_DNA"/>
</dbReference>
<dbReference type="InterPro" id="IPR001254">
    <property type="entry name" value="Trypsin_dom"/>
</dbReference>
<dbReference type="PaxDb" id="6945-B7QFT7"/>
<dbReference type="PANTHER" id="PTHR24252">
    <property type="entry name" value="ACROSIN-RELATED"/>
    <property type="match status" value="1"/>
</dbReference>
<feature type="domain" description="Peptidase S1" evidence="2">
    <location>
        <begin position="5"/>
        <end position="55"/>
    </location>
</feature>
<dbReference type="PROSITE" id="PS00134">
    <property type="entry name" value="TRYPSIN_HIS"/>
    <property type="match status" value="1"/>
</dbReference>
<gene>
    <name evidence="3" type="ORF">IscW_ISCW012459</name>
</gene>
<organism>
    <name type="scientific">Ixodes scapularis</name>
    <name type="common">Black-legged tick</name>
    <name type="synonym">Deer tick</name>
    <dbReference type="NCBI Taxonomy" id="6945"/>
    <lineage>
        <taxon>Eukaryota</taxon>
        <taxon>Metazoa</taxon>
        <taxon>Ecdysozoa</taxon>
        <taxon>Arthropoda</taxon>
        <taxon>Chelicerata</taxon>
        <taxon>Arachnida</taxon>
        <taxon>Acari</taxon>
        <taxon>Parasitiformes</taxon>
        <taxon>Ixodida</taxon>
        <taxon>Ixodoidea</taxon>
        <taxon>Ixodidae</taxon>
        <taxon>Ixodinae</taxon>
        <taxon>Ixodes</taxon>
    </lineage>
</organism>
<reference evidence="3" key="1">
    <citation type="submission" date="2008-03" db="EMBL/GenBank/DDBJ databases">
        <title>Annotation of Ixodes scapularis.</title>
        <authorList>
            <consortium name="Ixodes scapularis Genome Project Consortium"/>
            <person name="Caler E."/>
            <person name="Hannick L.I."/>
            <person name="Bidwell S."/>
            <person name="Joardar V."/>
            <person name="Thiagarajan M."/>
            <person name="Amedeo P."/>
            <person name="Galinsky K.J."/>
            <person name="Schobel S."/>
            <person name="Inman J."/>
            <person name="Hostetler J."/>
            <person name="Miller J."/>
            <person name="Hammond M."/>
            <person name="Megy K."/>
            <person name="Lawson D."/>
            <person name="Kodira C."/>
            <person name="Sutton G."/>
            <person name="Meyer J."/>
            <person name="Hill C.A."/>
            <person name="Birren B."/>
            <person name="Nene V."/>
            <person name="Collins F."/>
            <person name="Alarcon-Chaidez F."/>
            <person name="Wikel S."/>
            <person name="Strausberg R."/>
        </authorList>
    </citation>
    <scope>NUCLEOTIDE SEQUENCE [LARGE SCALE GENOMIC DNA]</scope>
    <source>
        <strain evidence="3">Wikel colony</strain>
    </source>
</reference>
<keyword evidence="1" id="KW-1015">Disulfide bond</keyword>
<dbReference type="InterPro" id="IPR043504">
    <property type="entry name" value="Peptidase_S1_PA_chymotrypsin"/>
</dbReference>
<evidence type="ECO:0000313" key="3">
    <source>
        <dbReference type="EMBL" id="EEC17709.1"/>
    </source>
</evidence>
<dbReference type="SUPFAM" id="SSF50494">
    <property type="entry name" value="Trypsin-like serine proteases"/>
    <property type="match status" value="1"/>
</dbReference>
<evidence type="ECO:0000259" key="2">
    <source>
        <dbReference type="Pfam" id="PF00089"/>
    </source>
</evidence>
<dbReference type="VEuPathDB" id="VectorBase:ISCW012459"/>
<dbReference type="VEuPathDB" id="VectorBase:ISCI012459"/>
<accession>B7QFT7</accession>
<evidence type="ECO:0000256" key="1">
    <source>
        <dbReference type="ARBA" id="ARBA00023157"/>
    </source>
</evidence>
<dbReference type="GO" id="GO:0004252">
    <property type="term" value="F:serine-type endopeptidase activity"/>
    <property type="evidence" value="ECO:0007669"/>
    <property type="project" value="InterPro"/>
</dbReference>
<protein>
    <submittedName>
        <fullName evidence="3">Serine-type enodpeptidase, putative</fullName>
    </submittedName>
</protein>
<dbReference type="PhylomeDB" id="B7QFT7"/>
<dbReference type="InterPro" id="IPR018114">
    <property type="entry name" value="TRYPSIN_HIS"/>
</dbReference>
<dbReference type="PANTHER" id="PTHR24252:SF7">
    <property type="entry name" value="HYALIN"/>
    <property type="match status" value="1"/>
</dbReference>
<dbReference type="Pfam" id="PF00089">
    <property type="entry name" value="Trypsin"/>
    <property type="match status" value="1"/>
</dbReference>
<dbReference type="Gene3D" id="2.40.10.10">
    <property type="entry name" value="Trypsin-like serine proteases"/>
    <property type="match status" value="1"/>
</dbReference>
<dbReference type="AlphaFoldDB" id="B7QFT7"/>
<proteinExistence type="predicted"/>
<dbReference type="GO" id="GO:0006508">
    <property type="term" value="P:proteolysis"/>
    <property type="evidence" value="ECO:0007669"/>
    <property type="project" value="InterPro"/>
</dbReference>
<dbReference type="InterPro" id="IPR009003">
    <property type="entry name" value="Peptidase_S1_PA"/>
</dbReference>
<sequence>NVTLFQVSIKIDNYVHCGGAIISPSEVLTAAHCVTNGNPYTYTVVAGSLTWKNPDNNLFVERQVMH</sequence>
<feature type="non-terminal residue" evidence="3">
    <location>
        <position position="1"/>
    </location>
</feature>
<feature type="non-terminal residue" evidence="3">
    <location>
        <position position="66"/>
    </location>
</feature>